<comment type="caution">
    <text evidence="2">The sequence shown here is derived from an EMBL/GenBank/DDBJ whole genome shotgun (WGS) entry which is preliminary data.</text>
</comment>
<dbReference type="CDD" id="cd06587">
    <property type="entry name" value="VOC"/>
    <property type="match status" value="1"/>
</dbReference>
<evidence type="ECO:0000313" key="2">
    <source>
        <dbReference type="EMBL" id="MBP2475164.1"/>
    </source>
</evidence>
<evidence type="ECO:0000313" key="3">
    <source>
        <dbReference type="Proteomes" id="UP001519363"/>
    </source>
</evidence>
<reference evidence="2 3" key="1">
    <citation type="submission" date="2021-03" db="EMBL/GenBank/DDBJ databases">
        <title>Sequencing the genomes of 1000 actinobacteria strains.</title>
        <authorList>
            <person name="Klenk H.-P."/>
        </authorList>
    </citation>
    <scope>NUCLEOTIDE SEQUENCE [LARGE SCALE GENOMIC DNA]</scope>
    <source>
        <strain evidence="2 3">DSM 44580</strain>
    </source>
</reference>
<feature type="domain" description="VOC" evidence="1">
    <location>
        <begin position="4"/>
        <end position="121"/>
    </location>
</feature>
<dbReference type="Proteomes" id="UP001519363">
    <property type="component" value="Unassembled WGS sequence"/>
</dbReference>
<dbReference type="Pfam" id="PF18029">
    <property type="entry name" value="Glyoxalase_6"/>
    <property type="match status" value="1"/>
</dbReference>
<dbReference type="InterPro" id="IPR037523">
    <property type="entry name" value="VOC_core"/>
</dbReference>
<dbReference type="Gene3D" id="3.10.180.10">
    <property type="entry name" value="2,3-Dihydroxybiphenyl 1,2-Dioxygenase, domain 1"/>
    <property type="match status" value="1"/>
</dbReference>
<dbReference type="PANTHER" id="PTHR35908:SF1">
    <property type="entry name" value="CONSERVED PROTEIN"/>
    <property type="match status" value="1"/>
</dbReference>
<dbReference type="InterPro" id="IPR041581">
    <property type="entry name" value="Glyoxalase_6"/>
</dbReference>
<dbReference type="PANTHER" id="PTHR35908">
    <property type="entry name" value="HYPOTHETICAL FUSION PROTEIN"/>
    <property type="match status" value="1"/>
</dbReference>
<name>A0ABS5AG21_9PSEU</name>
<dbReference type="RefSeq" id="WP_086787385.1">
    <property type="nucleotide sequence ID" value="NZ_JAGIOO010000001.1"/>
</dbReference>
<keyword evidence="3" id="KW-1185">Reference proteome</keyword>
<dbReference type="PROSITE" id="PS51819">
    <property type="entry name" value="VOC"/>
    <property type="match status" value="1"/>
</dbReference>
<sequence>MSARLSGVVLDSPDPRALAAFYRRLLGWHTVADEPGWVRLVPESGGTGLSFQHEPHYRRPEWPTRPDAPAMMAHLDFAVTDLATATEAALKAGAVLADWQPQERVRILLDPDGHPFCLFTAEDFPTA</sequence>
<organism evidence="2 3">
    <name type="scientific">Crossiella equi</name>
    <dbReference type="NCBI Taxonomy" id="130796"/>
    <lineage>
        <taxon>Bacteria</taxon>
        <taxon>Bacillati</taxon>
        <taxon>Actinomycetota</taxon>
        <taxon>Actinomycetes</taxon>
        <taxon>Pseudonocardiales</taxon>
        <taxon>Pseudonocardiaceae</taxon>
        <taxon>Crossiella</taxon>
    </lineage>
</organism>
<dbReference type="InterPro" id="IPR029068">
    <property type="entry name" value="Glyas_Bleomycin-R_OHBP_Dase"/>
</dbReference>
<protein>
    <submittedName>
        <fullName evidence="2">Catechol 2,3-dioxygenase-like lactoylglutathione lyase family enzyme</fullName>
    </submittedName>
</protein>
<gene>
    <name evidence="2" type="ORF">JOF53_004036</name>
</gene>
<dbReference type="SUPFAM" id="SSF54593">
    <property type="entry name" value="Glyoxalase/Bleomycin resistance protein/Dihydroxybiphenyl dioxygenase"/>
    <property type="match status" value="1"/>
</dbReference>
<evidence type="ECO:0000259" key="1">
    <source>
        <dbReference type="PROSITE" id="PS51819"/>
    </source>
</evidence>
<proteinExistence type="predicted"/>
<accession>A0ABS5AG21</accession>
<dbReference type="EMBL" id="JAGIOO010000001">
    <property type="protein sequence ID" value="MBP2475164.1"/>
    <property type="molecule type" value="Genomic_DNA"/>
</dbReference>